<dbReference type="Proteomes" id="UP001433508">
    <property type="component" value="Unassembled WGS sequence"/>
</dbReference>
<gene>
    <name evidence="1" type="ORF">V1525DRAFT_360267</name>
</gene>
<reference evidence="2" key="1">
    <citation type="journal article" date="2024" name="Front. Bioeng. Biotechnol.">
        <title>Genome-scale model development and genomic sequencing of the oleaginous clade Lipomyces.</title>
        <authorList>
            <person name="Czajka J.J."/>
            <person name="Han Y."/>
            <person name="Kim J."/>
            <person name="Mondo S.J."/>
            <person name="Hofstad B.A."/>
            <person name="Robles A."/>
            <person name="Haridas S."/>
            <person name="Riley R."/>
            <person name="LaButti K."/>
            <person name="Pangilinan J."/>
            <person name="Andreopoulos W."/>
            <person name="Lipzen A."/>
            <person name="Yan J."/>
            <person name="Wang M."/>
            <person name="Ng V."/>
            <person name="Grigoriev I.V."/>
            <person name="Spatafora J.W."/>
            <person name="Magnuson J.K."/>
            <person name="Baker S.E."/>
            <person name="Pomraning K.R."/>
        </authorList>
    </citation>
    <scope>NUCLEOTIDE SEQUENCE [LARGE SCALE GENOMIC DNA]</scope>
    <source>
        <strain evidence="2">CBS 7786</strain>
    </source>
</reference>
<accession>A0ACC3T0W5</accession>
<protein>
    <submittedName>
        <fullName evidence="1">WD40-repeat-containing domain protein</fullName>
    </submittedName>
</protein>
<organism evidence="1 2">
    <name type="scientific">Lipomyces kononenkoae</name>
    <name type="common">Yeast</name>
    <dbReference type="NCBI Taxonomy" id="34357"/>
    <lineage>
        <taxon>Eukaryota</taxon>
        <taxon>Fungi</taxon>
        <taxon>Dikarya</taxon>
        <taxon>Ascomycota</taxon>
        <taxon>Saccharomycotina</taxon>
        <taxon>Lipomycetes</taxon>
        <taxon>Lipomycetales</taxon>
        <taxon>Lipomycetaceae</taxon>
        <taxon>Lipomyces</taxon>
    </lineage>
</organism>
<sequence length="371" mass="39985">MQYQSTILTHPCLARDQASPFFRAQRTREYREQLGSATPRGGGGGGAAAGSAASASSIVRTLAWNALGNRIAAVSSPTIHGGTGTHIIRIWNPERADARYSTELKGHSGAIDCVAWDPTLSDRLVSCSAADGMVRLWDARLNRTLQIFRAGTAVGIEPVFVRFTPDGVWIIVCGVRGRKLAVLNSATFQVVDAGVFTDSRPQDGDITRATVDFSGDVVAIAYSSGIVKLYSFDRATGEIGPDPVVSLNAHRTAITCLEFDPWGKYMALGSNDSLVSIWDVQELVCVRTFAKFAQAVKCISISFDGAYMAISVEGAEPIEIVHVETGEYLYSVPRGSAFHVPALEWHPTKYWLAYAGDPGGLKILGTPDDRR</sequence>
<evidence type="ECO:0000313" key="1">
    <source>
        <dbReference type="EMBL" id="KAK9237544.1"/>
    </source>
</evidence>
<comment type="caution">
    <text evidence="1">The sequence shown here is derived from an EMBL/GenBank/DDBJ whole genome shotgun (WGS) entry which is preliminary data.</text>
</comment>
<dbReference type="EMBL" id="MU971367">
    <property type="protein sequence ID" value="KAK9237544.1"/>
    <property type="molecule type" value="Genomic_DNA"/>
</dbReference>
<name>A0ACC3T0W5_LIPKO</name>
<keyword evidence="2" id="KW-1185">Reference proteome</keyword>
<proteinExistence type="predicted"/>
<evidence type="ECO:0000313" key="2">
    <source>
        <dbReference type="Proteomes" id="UP001433508"/>
    </source>
</evidence>